<dbReference type="InterPro" id="IPR009057">
    <property type="entry name" value="Homeodomain-like_sf"/>
</dbReference>
<protein>
    <submittedName>
        <fullName evidence="4">TetR family transcriptional regulator</fullName>
    </submittedName>
</protein>
<dbReference type="AlphaFoldDB" id="A0A0R1QT28"/>
<dbReference type="PROSITE" id="PS50977">
    <property type="entry name" value="HTH_TETR_2"/>
    <property type="match status" value="1"/>
</dbReference>
<evidence type="ECO:0000256" key="1">
    <source>
        <dbReference type="ARBA" id="ARBA00023125"/>
    </source>
</evidence>
<dbReference type="PANTHER" id="PTHR30055">
    <property type="entry name" value="HTH-TYPE TRANSCRIPTIONAL REGULATOR RUTR"/>
    <property type="match status" value="1"/>
</dbReference>
<dbReference type="Gene3D" id="1.10.357.10">
    <property type="entry name" value="Tetracycline Repressor, domain 2"/>
    <property type="match status" value="1"/>
</dbReference>
<dbReference type="Pfam" id="PF00440">
    <property type="entry name" value="TetR_N"/>
    <property type="match status" value="1"/>
</dbReference>
<reference evidence="4 5" key="1">
    <citation type="journal article" date="2015" name="Genome Announc.">
        <title>Expanding the biotechnology potential of lactobacilli through comparative genomics of 213 strains and associated genera.</title>
        <authorList>
            <person name="Sun Z."/>
            <person name="Harris H.M."/>
            <person name="McCann A."/>
            <person name="Guo C."/>
            <person name="Argimon S."/>
            <person name="Zhang W."/>
            <person name="Yang X."/>
            <person name="Jeffery I.B."/>
            <person name="Cooney J.C."/>
            <person name="Kagawa T.F."/>
            <person name="Liu W."/>
            <person name="Song Y."/>
            <person name="Salvetti E."/>
            <person name="Wrobel A."/>
            <person name="Rasinkangas P."/>
            <person name="Parkhill J."/>
            <person name="Rea M.C."/>
            <person name="O'Sullivan O."/>
            <person name="Ritari J."/>
            <person name="Douillard F.P."/>
            <person name="Paul Ross R."/>
            <person name="Yang R."/>
            <person name="Briner A.E."/>
            <person name="Felis G.E."/>
            <person name="de Vos W.M."/>
            <person name="Barrangou R."/>
            <person name="Klaenhammer T.R."/>
            <person name="Caufield P.W."/>
            <person name="Cui Y."/>
            <person name="Zhang H."/>
            <person name="O'Toole P.W."/>
        </authorList>
    </citation>
    <scope>NUCLEOTIDE SEQUENCE [LARGE SCALE GENOMIC DNA]</scope>
    <source>
        <strain evidence="4 5">DSM 13343</strain>
    </source>
</reference>
<keyword evidence="1 2" id="KW-0238">DNA-binding</keyword>
<name>A0A0R1QT28_9LACO</name>
<dbReference type="GO" id="GO:0003677">
    <property type="term" value="F:DNA binding"/>
    <property type="evidence" value="ECO:0007669"/>
    <property type="project" value="UniProtKB-UniRule"/>
</dbReference>
<dbReference type="OrthoDB" id="9780824at2"/>
<gene>
    <name evidence="4" type="ORF">FD01_GL001170</name>
</gene>
<sequence>MAESDLKLYDQAHLFDHLTTKQRQILSAAIDVFAEYGYANASTKLVAQKAKVAEGNIFAKFKNKAGLLDAILQPVMTQIVPKIFSHFVTTNAADVDDDLENLIRPLVEERISFLMANAKVLKLLFSELAYSQARRDQLAQVIPAAQVARMTTVFATLKQRGILVDWPDTQIYQVLWSMVGGAAVNYLFFQQKPDSKRIVVSILKVLRP</sequence>
<dbReference type="PATRIC" id="fig|1423769.4.peg.1263"/>
<proteinExistence type="predicted"/>
<feature type="DNA-binding region" description="H-T-H motif" evidence="2">
    <location>
        <begin position="42"/>
        <end position="61"/>
    </location>
</feature>
<evidence type="ECO:0000313" key="4">
    <source>
        <dbReference type="EMBL" id="KRL44339.1"/>
    </source>
</evidence>
<dbReference type="InterPro" id="IPR050109">
    <property type="entry name" value="HTH-type_TetR-like_transc_reg"/>
</dbReference>
<accession>A0A0R1QT28</accession>
<keyword evidence="5" id="KW-1185">Reference proteome</keyword>
<dbReference type="PRINTS" id="PR00455">
    <property type="entry name" value="HTHTETR"/>
</dbReference>
<dbReference type="Proteomes" id="UP000051790">
    <property type="component" value="Unassembled WGS sequence"/>
</dbReference>
<evidence type="ECO:0000259" key="3">
    <source>
        <dbReference type="PROSITE" id="PS50977"/>
    </source>
</evidence>
<feature type="domain" description="HTH tetR-type" evidence="3">
    <location>
        <begin position="19"/>
        <end position="79"/>
    </location>
</feature>
<evidence type="ECO:0000313" key="5">
    <source>
        <dbReference type="Proteomes" id="UP000051790"/>
    </source>
</evidence>
<evidence type="ECO:0000256" key="2">
    <source>
        <dbReference type="PROSITE-ProRule" id="PRU00335"/>
    </source>
</evidence>
<dbReference type="EMBL" id="AZEU01000158">
    <property type="protein sequence ID" value="KRL44339.1"/>
    <property type="molecule type" value="Genomic_DNA"/>
</dbReference>
<dbReference type="GO" id="GO:0006355">
    <property type="term" value="P:regulation of DNA-templated transcription"/>
    <property type="evidence" value="ECO:0007669"/>
    <property type="project" value="UniProtKB-ARBA"/>
</dbReference>
<dbReference type="RefSeq" id="WP_056963864.1">
    <property type="nucleotide sequence ID" value="NZ_AZEU01000158.1"/>
</dbReference>
<dbReference type="PANTHER" id="PTHR30055:SF222">
    <property type="entry name" value="REGULATORY PROTEIN"/>
    <property type="match status" value="1"/>
</dbReference>
<dbReference type="InterPro" id="IPR001647">
    <property type="entry name" value="HTH_TetR"/>
</dbReference>
<dbReference type="SUPFAM" id="SSF46689">
    <property type="entry name" value="Homeodomain-like"/>
    <property type="match status" value="1"/>
</dbReference>
<organism evidence="4 5">
    <name type="scientific">Lacticaseibacillus manihotivorans DSM 13343 = JCM 12514</name>
    <dbReference type="NCBI Taxonomy" id="1423769"/>
    <lineage>
        <taxon>Bacteria</taxon>
        <taxon>Bacillati</taxon>
        <taxon>Bacillota</taxon>
        <taxon>Bacilli</taxon>
        <taxon>Lactobacillales</taxon>
        <taxon>Lactobacillaceae</taxon>
        <taxon>Lacticaseibacillus</taxon>
    </lineage>
</organism>
<comment type="caution">
    <text evidence="4">The sequence shown here is derived from an EMBL/GenBank/DDBJ whole genome shotgun (WGS) entry which is preliminary data.</text>
</comment>